<keyword evidence="3" id="KW-1185">Reference proteome</keyword>
<feature type="transmembrane region" description="Helical" evidence="1">
    <location>
        <begin position="77"/>
        <end position="97"/>
    </location>
</feature>
<organism evidence="2 3">
    <name type="scientific">Arcticibacter tournemirensis</name>
    <dbReference type="NCBI Taxonomy" id="699437"/>
    <lineage>
        <taxon>Bacteria</taxon>
        <taxon>Pseudomonadati</taxon>
        <taxon>Bacteroidota</taxon>
        <taxon>Sphingobacteriia</taxon>
        <taxon>Sphingobacteriales</taxon>
        <taxon>Sphingobacteriaceae</taxon>
        <taxon>Arcticibacter</taxon>
    </lineage>
</organism>
<protein>
    <submittedName>
        <fullName evidence="2">Uncharacterized protein</fullName>
    </submittedName>
</protein>
<comment type="caution">
    <text evidence="2">The sequence shown here is derived from an EMBL/GenBank/DDBJ whole genome shotgun (WGS) entry which is preliminary data.</text>
</comment>
<keyword evidence="1" id="KW-0812">Transmembrane</keyword>
<keyword evidence="1" id="KW-1133">Transmembrane helix</keyword>
<proteinExistence type="predicted"/>
<feature type="transmembrane region" description="Helical" evidence="1">
    <location>
        <begin position="135"/>
        <end position="151"/>
    </location>
</feature>
<dbReference type="Proteomes" id="UP000322918">
    <property type="component" value="Unassembled WGS sequence"/>
</dbReference>
<feature type="transmembrane region" description="Helical" evidence="1">
    <location>
        <begin position="15"/>
        <end position="34"/>
    </location>
</feature>
<keyword evidence="1" id="KW-0472">Membrane</keyword>
<dbReference type="EMBL" id="VWNE01000002">
    <property type="protein sequence ID" value="KAA8486272.1"/>
    <property type="molecule type" value="Genomic_DNA"/>
</dbReference>
<dbReference type="OrthoDB" id="797970at2"/>
<dbReference type="RefSeq" id="WP_141816082.1">
    <property type="nucleotide sequence ID" value="NZ_VFPL01000001.1"/>
</dbReference>
<dbReference type="AlphaFoldDB" id="A0A5M9HH08"/>
<feature type="transmembrane region" description="Helical" evidence="1">
    <location>
        <begin position="46"/>
        <end position="65"/>
    </location>
</feature>
<evidence type="ECO:0000313" key="2">
    <source>
        <dbReference type="EMBL" id="KAA8486272.1"/>
    </source>
</evidence>
<reference evidence="2 3" key="1">
    <citation type="submission" date="2019-09" db="EMBL/GenBank/DDBJ databases">
        <title>Pararcticibacter amylolyticus gen. nov., sp. nov., isolated from a rottenly hemp rope, and reclassification of Pedobacter tournemirensis as Pararcticibacter tournemirensis comb. nov.</title>
        <authorList>
            <person name="Cai Y."/>
        </authorList>
    </citation>
    <scope>NUCLEOTIDE SEQUENCE [LARGE SCALE GENOMIC DNA]</scope>
    <source>
        <strain evidence="2 3">TF5-37.2-LB10</strain>
    </source>
</reference>
<name>A0A5M9HH08_9SPHI</name>
<gene>
    <name evidence="2" type="ORF">F1649_01405</name>
</gene>
<evidence type="ECO:0000256" key="1">
    <source>
        <dbReference type="SAM" id="Phobius"/>
    </source>
</evidence>
<sequence length="172" mass="19395">MRILSFDIEDRMKGLGYYQIAGGLFGLYVTGRMFVQEPVLGGLQFLFYSIAGGLFAFSIYCGNRLRKSEVEGLQASIWNQIFQVFQINVAAFGFSYYSGFRIAFGIQIGDKIIPDAAFSLSGFGLKYTPDNTSELSLLINFVPFLIIYWLDKLKNDIETRKALISTEEQILS</sequence>
<accession>A0A5M9HH08</accession>
<evidence type="ECO:0000313" key="3">
    <source>
        <dbReference type="Proteomes" id="UP000322918"/>
    </source>
</evidence>